<dbReference type="AlphaFoldDB" id="A0AAD5K8Y4"/>
<gene>
    <name evidence="1" type="ORF">BDA99DRAFT_533407</name>
</gene>
<evidence type="ECO:0000313" key="2">
    <source>
        <dbReference type="Proteomes" id="UP001209540"/>
    </source>
</evidence>
<organism evidence="1 2">
    <name type="scientific">Phascolomyces articulosus</name>
    <dbReference type="NCBI Taxonomy" id="60185"/>
    <lineage>
        <taxon>Eukaryota</taxon>
        <taxon>Fungi</taxon>
        <taxon>Fungi incertae sedis</taxon>
        <taxon>Mucoromycota</taxon>
        <taxon>Mucoromycotina</taxon>
        <taxon>Mucoromycetes</taxon>
        <taxon>Mucorales</taxon>
        <taxon>Lichtheimiaceae</taxon>
        <taxon>Phascolomyces</taxon>
    </lineage>
</organism>
<reference evidence="1" key="1">
    <citation type="journal article" date="2022" name="IScience">
        <title>Evolution of zygomycete secretomes and the origins of terrestrial fungal ecologies.</title>
        <authorList>
            <person name="Chang Y."/>
            <person name="Wang Y."/>
            <person name="Mondo S."/>
            <person name="Ahrendt S."/>
            <person name="Andreopoulos W."/>
            <person name="Barry K."/>
            <person name="Beard J."/>
            <person name="Benny G.L."/>
            <person name="Blankenship S."/>
            <person name="Bonito G."/>
            <person name="Cuomo C."/>
            <person name="Desiro A."/>
            <person name="Gervers K.A."/>
            <person name="Hundley H."/>
            <person name="Kuo A."/>
            <person name="LaButti K."/>
            <person name="Lang B.F."/>
            <person name="Lipzen A."/>
            <person name="O'Donnell K."/>
            <person name="Pangilinan J."/>
            <person name="Reynolds N."/>
            <person name="Sandor L."/>
            <person name="Smith M.E."/>
            <person name="Tsang A."/>
            <person name="Grigoriev I.V."/>
            <person name="Stajich J.E."/>
            <person name="Spatafora J.W."/>
        </authorList>
    </citation>
    <scope>NUCLEOTIDE SEQUENCE</scope>
    <source>
        <strain evidence="1">RSA 2281</strain>
    </source>
</reference>
<reference evidence="1" key="2">
    <citation type="submission" date="2023-02" db="EMBL/GenBank/DDBJ databases">
        <authorList>
            <consortium name="DOE Joint Genome Institute"/>
            <person name="Mondo S.J."/>
            <person name="Chang Y."/>
            <person name="Wang Y."/>
            <person name="Ahrendt S."/>
            <person name="Andreopoulos W."/>
            <person name="Barry K."/>
            <person name="Beard J."/>
            <person name="Benny G.L."/>
            <person name="Blankenship S."/>
            <person name="Bonito G."/>
            <person name="Cuomo C."/>
            <person name="Desiro A."/>
            <person name="Gervers K.A."/>
            <person name="Hundley H."/>
            <person name="Kuo A."/>
            <person name="LaButti K."/>
            <person name="Lang B.F."/>
            <person name="Lipzen A."/>
            <person name="O'Donnell K."/>
            <person name="Pangilinan J."/>
            <person name="Reynolds N."/>
            <person name="Sandor L."/>
            <person name="Smith M.W."/>
            <person name="Tsang A."/>
            <person name="Grigoriev I.V."/>
            <person name="Stajich J.E."/>
            <person name="Spatafora J.W."/>
        </authorList>
    </citation>
    <scope>NUCLEOTIDE SEQUENCE</scope>
    <source>
        <strain evidence="1">RSA 2281</strain>
    </source>
</reference>
<accession>A0AAD5K8Y4</accession>
<sequence>MIKEQRVYYRFDYNIAAILYMADGCWMRKVVTVIWDTAFRDEVEINTRRALSRKEHPGGKYTGHNSESPPLVTMTGTTVHQYVKKLINVDVDLLYLCYSCCMQKFTQYILGHPYVKNGKRLGCLHKLQRVKNVKNVRVIGIEIMFSDNLQKIEEKECRTSY</sequence>
<evidence type="ECO:0000313" key="1">
    <source>
        <dbReference type="EMBL" id="KAI9274799.1"/>
    </source>
</evidence>
<keyword evidence="2" id="KW-1185">Reference proteome</keyword>
<dbReference type="Proteomes" id="UP001209540">
    <property type="component" value="Unassembled WGS sequence"/>
</dbReference>
<protein>
    <submittedName>
        <fullName evidence="1">Uncharacterized protein</fullName>
    </submittedName>
</protein>
<comment type="caution">
    <text evidence="1">The sequence shown here is derived from an EMBL/GenBank/DDBJ whole genome shotgun (WGS) entry which is preliminary data.</text>
</comment>
<proteinExistence type="predicted"/>
<dbReference type="EMBL" id="JAIXMP010000004">
    <property type="protein sequence ID" value="KAI9274799.1"/>
    <property type="molecule type" value="Genomic_DNA"/>
</dbReference>
<name>A0AAD5K8Y4_9FUNG</name>